<dbReference type="STRING" id="1965070.A0A3S3P271"/>
<dbReference type="InterPro" id="IPR002067">
    <property type="entry name" value="MCP"/>
</dbReference>
<accession>A0A3S3P271</accession>
<evidence type="ECO:0000256" key="1">
    <source>
        <dbReference type="ARBA" id="ARBA00004225"/>
    </source>
</evidence>
<dbReference type="Gene3D" id="1.50.40.10">
    <property type="entry name" value="Mitochondrial carrier domain"/>
    <property type="match status" value="1"/>
</dbReference>
<keyword evidence="3 14" id="KW-0813">Transport</keyword>
<evidence type="ECO:0000256" key="2">
    <source>
        <dbReference type="ARBA" id="ARBA00006375"/>
    </source>
</evidence>
<organism evidence="16 17">
    <name type="scientific">Dinothrombium tinctorium</name>
    <dbReference type="NCBI Taxonomy" id="1965070"/>
    <lineage>
        <taxon>Eukaryota</taxon>
        <taxon>Metazoa</taxon>
        <taxon>Ecdysozoa</taxon>
        <taxon>Arthropoda</taxon>
        <taxon>Chelicerata</taxon>
        <taxon>Arachnida</taxon>
        <taxon>Acari</taxon>
        <taxon>Acariformes</taxon>
        <taxon>Trombidiformes</taxon>
        <taxon>Prostigmata</taxon>
        <taxon>Anystina</taxon>
        <taxon>Parasitengona</taxon>
        <taxon>Trombidioidea</taxon>
        <taxon>Trombidiidae</taxon>
        <taxon>Dinothrombium</taxon>
    </lineage>
</organism>
<evidence type="ECO:0000256" key="12">
    <source>
        <dbReference type="ARBA" id="ARBA00050799"/>
    </source>
</evidence>
<evidence type="ECO:0000256" key="8">
    <source>
        <dbReference type="ARBA" id="ARBA00023136"/>
    </source>
</evidence>
<feature type="repeat" description="Solcar" evidence="13">
    <location>
        <begin position="116"/>
        <end position="202"/>
    </location>
</feature>
<evidence type="ECO:0000256" key="10">
    <source>
        <dbReference type="ARBA" id="ARBA00040836"/>
    </source>
</evidence>
<evidence type="ECO:0000256" key="6">
    <source>
        <dbReference type="ARBA" id="ARBA00022989"/>
    </source>
</evidence>
<keyword evidence="7" id="KW-0496">Mitochondrion</keyword>
<comment type="catalytic activity">
    <reaction evidence="12">
        <text>thiamine phosphate(out) + thiamine diphosphate(in) = thiamine phosphate(in) + thiamine diphosphate(out)</text>
        <dbReference type="Rhea" id="RHEA:73383"/>
        <dbReference type="ChEBI" id="CHEBI:37575"/>
        <dbReference type="ChEBI" id="CHEBI:58937"/>
    </reaction>
</comment>
<feature type="transmembrane region" description="Helical" evidence="15">
    <location>
        <begin position="218"/>
        <end position="238"/>
    </location>
</feature>
<dbReference type="EMBL" id="NCKU01004088">
    <property type="protein sequence ID" value="RWS06466.1"/>
    <property type="molecule type" value="Genomic_DNA"/>
</dbReference>
<comment type="subcellular location">
    <subcellularLocation>
        <location evidence="1">Mitochondrion membrane</location>
        <topology evidence="1">Multi-pass membrane protein</topology>
    </subcellularLocation>
</comment>
<evidence type="ECO:0000256" key="3">
    <source>
        <dbReference type="ARBA" id="ARBA00022448"/>
    </source>
</evidence>
<dbReference type="InterPro" id="IPR023395">
    <property type="entry name" value="MCP_dom_sf"/>
</dbReference>
<feature type="repeat" description="Solcar" evidence="13">
    <location>
        <begin position="215"/>
        <end position="310"/>
    </location>
</feature>
<comment type="function">
    <text evidence="9">Mitochondrial transporter mediating uptake of thiamine diphosphate into mitochondria. It is not clear if the antiporter activity is affected by the membrane potential or by the proton electrochemical gradient.</text>
</comment>
<evidence type="ECO:0000256" key="11">
    <source>
        <dbReference type="ARBA" id="ARBA00041879"/>
    </source>
</evidence>
<evidence type="ECO:0000256" key="13">
    <source>
        <dbReference type="PROSITE-ProRule" id="PRU00282"/>
    </source>
</evidence>
<dbReference type="Proteomes" id="UP000285301">
    <property type="component" value="Unassembled WGS sequence"/>
</dbReference>
<evidence type="ECO:0000256" key="15">
    <source>
        <dbReference type="SAM" id="Phobius"/>
    </source>
</evidence>
<protein>
    <recommendedName>
        <fullName evidence="10">Mitochondrial thiamine pyrophosphate carrier</fullName>
    </recommendedName>
    <alternativeName>
        <fullName evidence="11">Solute carrier family 25 member 19</fullName>
    </alternativeName>
</protein>
<evidence type="ECO:0000256" key="9">
    <source>
        <dbReference type="ARBA" id="ARBA00037549"/>
    </source>
</evidence>
<evidence type="ECO:0000256" key="14">
    <source>
        <dbReference type="RuleBase" id="RU000488"/>
    </source>
</evidence>
<evidence type="ECO:0000256" key="4">
    <source>
        <dbReference type="ARBA" id="ARBA00022692"/>
    </source>
</evidence>
<dbReference type="Pfam" id="PF00153">
    <property type="entry name" value="Mito_carr"/>
    <property type="match status" value="3"/>
</dbReference>
<dbReference type="FunFam" id="1.50.40.10:FF:000011">
    <property type="entry name" value="Mitochondrial thiamine pyrophosphate carrier 1"/>
    <property type="match status" value="1"/>
</dbReference>
<dbReference type="AlphaFoldDB" id="A0A3S3P271"/>
<evidence type="ECO:0000313" key="17">
    <source>
        <dbReference type="Proteomes" id="UP000285301"/>
    </source>
</evidence>
<evidence type="ECO:0000256" key="7">
    <source>
        <dbReference type="ARBA" id="ARBA00023128"/>
    </source>
</evidence>
<keyword evidence="4 13" id="KW-0812">Transmembrane</keyword>
<dbReference type="GO" id="GO:0090422">
    <property type="term" value="F:thiamine pyrophosphate transmembrane transporter activity"/>
    <property type="evidence" value="ECO:0007669"/>
    <property type="project" value="UniProtKB-ARBA"/>
</dbReference>
<dbReference type="InterPro" id="IPR018108">
    <property type="entry name" value="MCP_transmembrane"/>
</dbReference>
<comment type="caution">
    <text evidence="16">The sequence shown here is derived from an EMBL/GenBank/DDBJ whole genome shotgun (WGS) entry which is preliminary data.</text>
</comment>
<keyword evidence="6 15" id="KW-1133">Transmembrane helix</keyword>
<comment type="similarity">
    <text evidence="2 14">Belongs to the mitochondrial carrier (TC 2.A.29) family.</text>
</comment>
<proteinExistence type="inferred from homology"/>
<keyword evidence="8 13" id="KW-0472">Membrane</keyword>
<evidence type="ECO:0000313" key="16">
    <source>
        <dbReference type="EMBL" id="RWS06466.1"/>
    </source>
</evidence>
<name>A0A3S3P271_9ACAR</name>
<dbReference type="OrthoDB" id="18574at2759"/>
<gene>
    <name evidence="16" type="ORF">B4U79_03762</name>
</gene>
<dbReference type="PANTHER" id="PTHR24089">
    <property type="entry name" value="SOLUTE CARRIER FAMILY 25"/>
    <property type="match status" value="1"/>
</dbReference>
<evidence type="ECO:0000256" key="5">
    <source>
        <dbReference type="ARBA" id="ARBA00022737"/>
    </source>
</evidence>
<reference evidence="16 17" key="1">
    <citation type="journal article" date="2018" name="Gigascience">
        <title>Genomes of trombidid mites reveal novel predicted allergens and laterally-transferred genes associated with secondary metabolism.</title>
        <authorList>
            <person name="Dong X."/>
            <person name="Chaisiri K."/>
            <person name="Xia D."/>
            <person name="Armstrong S.D."/>
            <person name="Fang Y."/>
            <person name="Donnelly M.J."/>
            <person name="Kadowaki T."/>
            <person name="McGarry J.W."/>
            <person name="Darby A.C."/>
            <person name="Makepeace B.L."/>
        </authorList>
    </citation>
    <scope>NUCLEOTIDE SEQUENCE [LARGE SCALE GENOMIC DNA]</scope>
    <source>
        <strain evidence="16">UoL-WK</strain>
    </source>
</reference>
<keyword evidence="5" id="KW-0677">Repeat</keyword>
<feature type="repeat" description="Solcar" evidence="13">
    <location>
        <begin position="12"/>
        <end position="106"/>
    </location>
</feature>
<dbReference type="GO" id="GO:0031966">
    <property type="term" value="C:mitochondrial membrane"/>
    <property type="evidence" value="ECO:0007669"/>
    <property type="project" value="UniProtKB-SubCell"/>
</dbReference>
<dbReference type="PROSITE" id="PS50920">
    <property type="entry name" value="SOLCAR"/>
    <property type="match status" value="3"/>
</dbReference>
<dbReference type="PRINTS" id="PR00926">
    <property type="entry name" value="MITOCARRIER"/>
</dbReference>
<sequence>MVGYDPHSDTKLKPSHYAIAGGLSGFFTRATLQPLDVLKIRFQLQVEPIKRSNRAISKYTGVLQATKSIVVEEGVFALWKGQVPAQFLSIIYGFVQFSSYEYFTKLFWLNVNGERYKNSINFICGSLAGVAATVAAQPFDVIRTRLIAQSEPKTYVSVIHAFRSIVYSESVFALYRGLLPALYQIVPYAGTVFWMNGACNAAWLAVGLPGSKTQPYAFQSLICGGIAGIAGKLVVYPLDLIKKRSQLQGFTYARRSFGKNVIYKGTFDCFLKVIREESFLGLYKGLSPSLLKAFASTALHFAFYEQILNFLKRRNGRAE</sequence>
<keyword evidence="17" id="KW-1185">Reference proteome</keyword>
<dbReference type="SUPFAM" id="SSF103506">
    <property type="entry name" value="Mitochondrial carrier"/>
    <property type="match status" value="1"/>
</dbReference>